<feature type="compositionally biased region" description="Polar residues" evidence="1">
    <location>
        <begin position="190"/>
        <end position="201"/>
    </location>
</feature>
<sequence length="308" mass="35187">MGATLFHRSILEVRLPKHFDKPTDMRYDGTQDPLEHLTAFEARMNQEGVGDEVRCRAFPVTLAGPAIRWFNGFPQGSIYEFSDISRAFLAQFTTRIAKTKHPINLLGITQRPGEPTRKYLDRFNDECLEINGLTDSVASLCLTNGLLNEDFQKHLTTKPVWTMHEIQTVAKEYINDEEVSQVVAANKWHSSYNPPRQQGNGERQKEQARDGGPSKAPRPFPRIGKFTNYTLLTLPIMEVYQQIAEKGILSKPRPLKDHSGGNKSLYCDYHKGYGHQTQDCFDLKDALEQAIRDGKLTKFSHLIREPRR</sequence>
<dbReference type="AlphaFoldDB" id="A0A9C6WU20"/>
<feature type="region of interest" description="Disordered" evidence="1">
    <location>
        <begin position="190"/>
        <end position="222"/>
    </location>
</feature>
<keyword evidence="3" id="KW-1185">Reference proteome</keyword>
<dbReference type="PANTHER" id="PTHR33223:SF10">
    <property type="entry name" value="AMINOTRANSFERASE-LIKE PLANT MOBILE DOMAIN-CONTAINING PROTEIN"/>
    <property type="match status" value="1"/>
</dbReference>
<evidence type="ECO:0000259" key="2">
    <source>
        <dbReference type="Pfam" id="PF03732"/>
    </source>
</evidence>
<protein>
    <submittedName>
        <fullName evidence="4">Uncharacterized protein LOC127747916</fullName>
    </submittedName>
</protein>
<evidence type="ECO:0000313" key="3">
    <source>
        <dbReference type="Proteomes" id="UP000515211"/>
    </source>
</evidence>
<evidence type="ECO:0000256" key="1">
    <source>
        <dbReference type="SAM" id="MobiDB-lite"/>
    </source>
</evidence>
<dbReference type="PANTHER" id="PTHR33223">
    <property type="entry name" value="CCHC-TYPE DOMAIN-CONTAINING PROTEIN"/>
    <property type="match status" value="1"/>
</dbReference>
<reference evidence="4" key="2">
    <citation type="submission" date="2025-08" db="UniProtKB">
        <authorList>
            <consortium name="RefSeq"/>
        </authorList>
    </citation>
    <scope>IDENTIFICATION</scope>
    <source>
        <tissue evidence="4">Whole plant</tissue>
    </source>
</reference>
<dbReference type="InterPro" id="IPR005162">
    <property type="entry name" value="Retrotrans_gag_dom"/>
</dbReference>
<dbReference type="Proteomes" id="UP000515211">
    <property type="component" value="Chromosome 1"/>
</dbReference>
<dbReference type="GeneID" id="127747916"/>
<accession>A0A9C6WU20</accession>
<gene>
    <name evidence="4" type="primary">LOC127747916</name>
</gene>
<dbReference type="KEGG" id="adu:127747916"/>
<organism evidence="3 4">
    <name type="scientific">Arachis duranensis</name>
    <name type="common">Wild peanut</name>
    <dbReference type="NCBI Taxonomy" id="130453"/>
    <lineage>
        <taxon>Eukaryota</taxon>
        <taxon>Viridiplantae</taxon>
        <taxon>Streptophyta</taxon>
        <taxon>Embryophyta</taxon>
        <taxon>Tracheophyta</taxon>
        <taxon>Spermatophyta</taxon>
        <taxon>Magnoliopsida</taxon>
        <taxon>eudicotyledons</taxon>
        <taxon>Gunneridae</taxon>
        <taxon>Pentapetalae</taxon>
        <taxon>rosids</taxon>
        <taxon>fabids</taxon>
        <taxon>Fabales</taxon>
        <taxon>Fabaceae</taxon>
        <taxon>Papilionoideae</taxon>
        <taxon>50 kb inversion clade</taxon>
        <taxon>dalbergioids sensu lato</taxon>
        <taxon>Dalbergieae</taxon>
        <taxon>Pterocarpus clade</taxon>
        <taxon>Arachis</taxon>
    </lineage>
</organism>
<reference evidence="3" key="1">
    <citation type="journal article" date="2016" name="Nat. Genet.">
        <title>The genome sequences of Arachis duranensis and Arachis ipaensis, the diploid ancestors of cultivated peanut.</title>
        <authorList>
            <person name="Bertioli D.J."/>
            <person name="Cannon S.B."/>
            <person name="Froenicke L."/>
            <person name="Huang G."/>
            <person name="Farmer A.D."/>
            <person name="Cannon E.K."/>
            <person name="Liu X."/>
            <person name="Gao D."/>
            <person name="Clevenger J."/>
            <person name="Dash S."/>
            <person name="Ren L."/>
            <person name="Moretzsohn M.C."/>
            <person name="Shirasawa K."/>
            <person name="Huang W."/>
            <person name="Vidigal B."/>
            <person name="Abernathy B."/>
            <person name="Chu Y."/>
            <person name="Niederhuth C.E."/>
            <person name="Umale P."/>
            <person name="Araujo A.C."/>
            <person name="Kozik A."/>
            <person name="Kim K.D."/>
            <person name="Burow M.D."/>
            <person name="Varshney R.K."/>
            <person name="Wang X."/>
            <person name="Zhang X."/>
            <person name="Barkley N."/>
            <person name="Guimaraes P.M."/>
            <person name="Isobe S."/>
            <person name="Guo B."/>
            <person name="Liao B."/>
            <person name="Stalker H.T."/>
            <person name="Schmitz R.J."/>
            <person name="Scheffler B.E."/>
            <person name="Leal-Bertioli S.C."/>
            <person name="Xun X."/>
            <person name="Jackson S.A."/>
            <person name="Michelmore R."/>
            <person name="Ozias-Akins P."/>
        </authorList>
    </citation>
    <scope>NUCLEOTIDE SEQUENCE [LARGE SCALE GENOMIC DNA]</scope>
    <source>
        <strain evidence="3">cv. V14167</strain>
    </source>
</reference>
<proteinExistence type="predicted"/>
<evidence type="ECO:0000313" key="4">
    <source>
        <dbReference type="RefSeq" id="XP_052118474.1"/>
    </source>
</evidence>
<dbReference type="Pfam" id="PF03732">
    <property type="entry name" value="Retrotrans_gag"/>
    <property type="match status" value="1"/>
</dbReference>
<feature type="domain" description="Retrotransposon gag" evidence="2">
    <location>
        <begin position="57"/>
        <end position="146"/>
    </location>
</feature>
<dbReference type="RefSeq" id="XP_052118474.1">
    <property type="nucleotide sequence ID" value="XM_052262514.1"/>
</dbReference>
<name>A0A9C6WU20_ARADU</name>